<feature type="transmembrane region" description="Helical" evidence="1">
    <location>
        <begin position="239"/>
        <end position="263"/>
    </location>
</feature>
<dbReference type="InterPro" id="IPR010293">
    <property type="entry name" value="Sbt_1"/>
</dbReference>
<dbReference type="STRING" id="440168.SAMN04487974_12330"/>
<gene>
    <name evidence="2" type="ORF">SAMN04487974_12330</name>
</gene>
<name>A0A1G7ZW62_9HYPH</name>
<feature type="transmembrane region" description="Helical" evidence="1">
    <location>
        <begin position="269"/>
        <end position="288"/>
    </location>
</feature>
<feature type="transmembrane region" description="Helical" evidence="1">
    <location>
        <begin position="67"/>
        <end position="90"/>
    </location>
</feature>
<keyword evidence="1" id="KW-1133">Transmembrane helix</keyword>
<evidence type="ECO:0000313" key="2">
    <source>
        <dbReference type="EMBL" id="SDH12898.1"/>
    </source>
</evidence>
<evidence type="ECO:0008006" key="4">
    <source>
        <dbReference type="Google" id="ProtNLM"/>
    </source>
</evidence>
<organism evidence="2 3">
    <name type="scientific">Pelagibacterium luteolum</name>
    <dbReference type="NCBI Taxonomy" id="440168"/>
    <lineage>
        <taxon>Bacteria</taxon>
        <taxon>Pseudomonadati</taxon>
        <taxon>Pseudomonadota</taxon>
        <taxon>Alphaproteobacteria</taxon>
        <taxon>Hyphomicrobiales</taxon>
        <taxon>Devosiaceae</taxon>
        <taxon>Pelagibacterium</taxon>
    </lineage>
</organism>
<protein>
    <recommendedName>
        <fullName evidence="4">Sodium-dependent bicarbonate transport family permease</fullName>
    </recommendedName>
</protein>
<accession>A0A1G7ZW62</accession>
<keyword evidence="3" id="KW-1185">Reference proteome</keyword>
<proteinExistence type="predicted"/>
<dbReference type="OrthoDB" id="345121at2"/>
<feature type="transmembrane region" description="Helical" evidence="1">
    <location>
        <begin position="102"/>
        <end position="127"/>
    </location>
</feature>
<feature type="transmembrane region" description="Helical" evidence="1">
    <location>
        <begin position="300"/>
        <end position="322"/>
    </location>
</feature>
<dbReference type="Proteomes" id="UP000199495">
    <property type="component" value="Unassembled WGS sequence"/>
</dbReference>
<dbReference type="PANTHER" id="PTHR40400:SF1">
    <property type="entry name" value="SLR1512 PROTEIN"/>
    <property type="match status" value="1"/>
</dbReference>
<evidence type="ECO:0000256" key="1">
    <source>
        <dbReference type="SAM" id="Phobius"/>
    </source>
</evidence>
<feature type="transmembrane region" description="Helical" evidence="1">
    <location>
        <begin position="173"/>
        <end position="195"/>
    </location>
</feature>
<keyword evidence="1" id="KW-0472">Membrane</keyword>
<dbReference type="Pfam" id="PF05982">
    <property type="entry name" value="Sbt_1"/>
    <property type="match status" value="1"/>
</dbReference>
<dbReference type="EMBL" id="FNCS01000023">
    <property type="protein sequence ID" value="SDH12898.1"/>
    <property type="molecule type" value="Genomic_DNA"/>
</dbReference>
<reference evidence="2 3" key="1">
    <citation type="submission" date="2016-10" db="EMBL/GenBank/DDBJ databases">
        <authorList>
            <person name="de Groot N.N."/>
        </authorList>
    </citation>
    <scope>NUCLEOTIDE SEQUENCE [LARGE SCALE GENOMIC DNA]</scope>
    <source>
        <strain evidence="2 3">CGMCC 1.10267</strain>
    </source>
</reference>
<feature type="transmembrane region" description="Helical" evidence="1">
    <location>
        <begin position="12"/>
        <end position="31"/>
    </location>
</feature>
<sequence>MDTLLQLAIGNLLSPMVLFFALGVTAGWLKSDLAIPEAISKGLSLYLMLAIGFKGGVELASNGVAGAVAVALVLALALSFCLPLLAYALLRAATRLDIPNAAAVAAHYGSVSIVTFVAATGFLGYRAIPYEGYVVAMLALMETPAIVTGLLLARRSNAAGPTASRAPFLSREVAREVFLSGGVVLLGGSFAIGWITGDKGMAVMAPAIVDPFKAVLAVFLLDMGLLVGRRLHDFRAVGWPVVAFGLYMPLIGAMIGLLAAHAIGLSLGGMTLVAVLAASASYIVVPAAMRLSLPQANPAIYIPLSLAVTFPFNLIVGIPLYYAGAQWLVAL</sequence>
<keyword evidence="1" id="KW-0812">Transmembrane</keyword>
<dbReference type="RefSeq" id="WP_090599452.1">
    <property type="nucleotide sequence ID" value="NZ_FNCS01000023.1"/>
</dbReference>
<evidence type="ECO:0000313" key="3">
    <source>
        <dbReference type="Proteomes" id="UP000199495"/>
    </source>
</evidence>
<dbReference type="AlphaFoldDB" id="A0A1G7ZW62"/>
<feature type="transmembrane region" description="Helical" evidence="1">
    <location>
        <begin position="133"/>
        <end position="153"/>
    </location>
</feature>
<dbReference type="PANTHER" id="PTHR40400">
    <property type="entry name" value="SLR1512 PROTEIN"/>
    <property type="match status" value="1"/>
</dbReference>